<feature type="binding site" evidence="10">
    <location>
        <position position="175"/>
    </location>
    <ligand>
        <name>substrate</name>
    </ligand>
</feature>
<dbReference type="NCBIfam" id="NF011397">
    <property type="entry name" value="PRK14822.1"/>
    <property type="match status" value="1"/>
</dbReference>
<feature type="binding site" evidence="10">
    <location>
        <position position="70"/>
    </location>
    <ligand>
        <name>substrate</name>
    </ligand>
</feature>
<dbReference type="Proteomes" id="UP000315534">
    <property type="component" value="Unassembled WGS sequence"/>
</dbReference>
<dbReference type="InterPro" id="IPR002637">
    <property type="entry name" value="RdgB/HAM1"/>
</dbReference>
<sequence>MTLVLATRNTDKIREISFILRDLQVELRCLDDFPGAPQVEENGATFEENAAKKVRSACAHTQEAALAEDSGLRVDWLKGAPGLFSSRFAGEDVSYQENNAKLLSALEGVAPEKRTAAFVCVVALCLPGRRVKTFRGTCKGVISLEPRGSSGFGYDPLFLVPEYGKTFAEIGEAIKNRISHRAIALNKAKVYFTRLLASEP</sequence>
<comment type="catalytic activity">
    <reaction evidence="9 10">
        <text>XTP + H2O = XMP + diphosphate + H(+)</text>
        <dbReference type="Rhea" id="RHEA:28610"/>
        <dbReference type="ChEBI" id="CHEBI:15377"/>
        <dbReference type="ChEBI" id="CHEBI:15378"/>
        <dbReference type="ChEBI" id="CHEBI:33019"/>
        <dbReference type="ChEBI" id="CHEBI:57464"/>
        <dbReference type="ChEBI" id="CHEBI:61314"/>
        <dbReference type="EC" id="3.6.1.66"/>
    </reaction>
</comment>
<feature type="binding site" evidence="10">
    <location>
        <begin position="7"/>
        <end position="12"/>
    </location>
    <ligand>
        <name>substrate</name>
    </ligand>
</feature>
<evidence type="ECO:0000256" key="4">
    <source>
        <dbReference type="ARBA" id="ARBA00022741"/>
    </source>
</evidence>
<evidence type="ECO:0000256" key="3">
    <source>
        <dbReference type="ARBA" id="ARBA00022723"/>
    </source>
</evidence>
<keyword evidence="5 10" id="KW-0378">Hydrolase</keyword>
<evidence type="ECO:0000256" key="8">
    <source>
        <dbReference type="ARBA" id="ARBA00051875"/>
    </source>
</evidence>
<dbReference type="SUPFAM" id="SSF52972">
    <property type="entry name" value="ITPase-like"/>
    <property type="match status" value="1"/>
</dbReference>
<evidence type="ECO:0000256" key="7">
    <source>
        <dbReference type="ARBA" id="ARBA00023080"/>
    </source>
</evidence>
<organism evidence="12 13">
    <name type="scientific">candidate division TA06 bacterium</name>
    <dbReference type="NCBI Taxonomy" id="2250710"/>
    <lineage>
        <taxon>Bacteria</taxon>
        <taxon>Bacteria division TA06</taxon>
    </lineage>
</organism>
<dbReference type="InterPro" id="IPR020922">
    <property type="entry name" value="dITP/XTP_pyrophosphatase"/>
</dbReference>
<feature type="binding site" evidence="10">
    <location>
        <begin position="180"/>
        <end position="181"/>
    </location>
    <ligand>
        <name>substrate</name>
    </ligand>
</feature>
<dbReference type="GO" id="GO:0017111">
    <property type="term" value="F:ribonucleoside triphosphate phosphatase activity"/>
    <property type="evidence" value="ECO:0007669"/>
    <property type="project" value="InterPro"/>
</dbReference>
<evidence type="ECO:0000256" key="11">
    <source>
        <dbReference type="RuleBase" id="RU003781"/>
    </source>
</evidence>
<dbReference type="AlphaFoldDB" id="A0A523XQK4"/>
<dbReference type="PANTHER" id="PTHR11067:SF9">
    <property type="entry name" value="INOSINE TRIPHOSPHATE PYROPHOSPHATASE"/>
    <property type="match status" value="1"/>
</dbReference>
<dbReference type="InterPro" id="IPR029001">
    <property type="entry name" value="ITPase-like_fam"/>
</dbReference>
<dbReference type="GO" id="GO:0009117">
    <property type="term" value="P:nucleotide metabolic process"/>
    <property type="evidence" value="ECO:0007669"/>
    <property type="project" value="UniProtKB-KW"/>
</dbReference>
<keyword evidence="4 10" id="KW-0547">Nucleotide-binding</keyword>
<evidence type="ECO:0000313" key="12">
    <source>
        <dbReference type="EMBL" id="TET81576.1"/>
    </source>
</evidence>
<keyword evidence="6 10" id="KW-0460">Magnesium</keyword>
<dbReference type="GO" id="GO:0046872">
    <property type="term" value="F:metal ion binding"/>
    <property type="evidence" value="ECO:0007669"/>
    <property type="project" value="UniProtKB-KW"/>
</dbReference>
<keyword evidence="7 10" id="KW-0546">Nucleotide metabolism</keyword>
<evidence type="ECO:0000313" key="13">
    <source>
        <dbReference type="Proteomes" id="UP000315534"/>
    </source>
</evidence>
<dbReference type="NCBIfam" id="TIGR00042">
    <property type="entry name" value="RdgB/HAM1 family non-canonical purine NTP pyrophosphatase"/>
    <property type="match status" value="1"/>
</dbReference>
<evidence type="ECO:0000256" key="10">
    <source>
        <dbReference type="HAMAP-Rule" id="MF_01405"/>
    </source>
</evidence>
<comment type="similarity">
    <text evidence="1 10 11">Belongs to the HAM1 NTPase family.</text>
</comment>
<accession>A0A523XQK4</accession>
<comment type="function">
    <text evidence="10">Pyrophosphatase that catalyzes the hydrolysis of nucleoside triphosphates to their monophosphate derivatives, with a high preference for the non-canonical purine nucleotides XTP (xanthosine triphosphate), dITP (deoxyinosine triphosphate) and ITP. Seems to function as a house-cleaning enzyme that removes non-canonical purine nucleotides from the nucleotide pool, thus preventing their incorporation into DNA/RNA and avoiding chromosomal lesions.</text>
</comment>
<comment type="catalytic activity">
    <reaction evidence="8 10">
        <text>dITP + H2O = dIMP + diphosphate + H(+)</text>
        <dbReference type="Rhea" id="RHEA:28342"/>
        <dbReference type="ChEBI" id="CHEBI:15377"/>
        <dbReference type="ChEBI" id="CHEBI:15378"/>
        <dbReference type="ChEBI" id="CHEBI:33019"/>
        <dbReference type="ChEBI" id="CHEBI:61194"/>
        <dbReference type="ChEBI" id="CHEBI:61382"/>
        <dbReference type="EC" id="3.6.1.66"/>
    </reaction>
</comment>
<feature type="binding site" evidence="10">
    <location>
        <begin position="152"/>
        <end position="155"/>
    </location>
    <ligand>
        <name>substrate</name>
    </ligand>
</feature>
<dbReference type="EC" id="3.6.1.66" evidence="10"/>
<dbReference type="GO" id="GO:0036222">
    <property type="term" value="F:XTP diphosphatase activity"/>
    <property type="evidence" value="ECO:0007669"/>
    <property type="project" value="UniProtKB-UniRule"/>
</dbReference>
<dbReference type="HAMAP" id="MF_01405">
    <property type="entry name" value="Non_canon_purine_NTPase"/>
    <property type="match status" value="1"/>
</dbReference>
<dbReference type="GO" id="GO:0009146">
    <property type="term" value="P:purine nucleoside triphosphate catabolic process"/>
    <property type="evidence" value="ECO:0007669"/>
    <property type="project" value="UniProtKB-UniRule"/>
</dbReference>
<dbReference type="GO" id="GO:0000166">
    <property type="term" value="F:nucleotide binding"/>
    <property type="evidence" value="ECO:0007669"/>
    <property type="project" value="UniProtKB-KW"/>
</dbReference>
<name>A0A523XQK4_UNCT6</name>
<dbReference type="Gene3D" id="3.90.950.10">
    <property type="match status" value="1"/>
</dbReference>
<dbReference type="PANTHER" id="PTHR11067">
    <property type="entry name" value="INOSINE TRIPHOSPHATE PYROPHOSPHATASE/HAM1 PROTEIN"/>
    <property type="match status" value="1"/>
</dbReference>
<evidence type="ECO:0000256" key="1">
    <source>
        <dbReference type="ARBA" id="ARBA00008023"/>
    </source>
</evidence>
<proteinExistence type="inferred from homology"/>
<comment type="subunit">
    <text evidence="2 10">Homodimer.</text>
</comment>
<dbReference type="GO" id="GO:0036220">
    <property type="term" value="F:ITP diphosphatase activity"/>
    <property type="evidence" value="ECO:0007669"/>
    <property type="project" value="UniProtKB-UniRule"/>
</dbReference>
<evidence type="ECO:0000256" key="5">
    <source>
        <dbReference type="ARBA" id="ARBA00022801"/>
    </source>
</evidence>
<evidence type="ECO:0000256" key="2">
    <source>
        <dbReference type="ARBA" id="ARBA00011738"/>
    </source>
</evidence>
<evidence type="ECO:0000256" key="6">
    <source>
        <dbReference type="ARBA" id="ARBA00022842"/>
    </source>
</evidence>
<keyword evidence="3 10" id="KW-0479">Metal-binding</keyword>
<comment type="caution">
    <text evidence="12">The sequence shown here is derived from an EMBL/GenBank/DDBJ whole genome shotgun (WGS) entry which is preliminary data.</text>
</comment>
<gene>
    <name evidence="12" type="ORF">E3J38_03660</name>
</gene>
<dbReference type="EMBL" id="SOIP01000227">
    <property type="protein sequence ID" value="TET81576.1"/>
    <property type="molecule type" value="Genomic_DNA"/>
</dbReference>
<feature type="active site" description="Proton acceptor" evidence="10">
    <location>
        <position position="69"/>
    </location>
</feature>
<comment type="cofactor">
    <cofactor evidence="10">
        <name>Mg(2+)</name>
        <dbReference type="ChEBI" id="CHEBI:18420"/>
    </cofactor>
    <text evidence="10">Binds 1 Mg(2+) ion per subunit.</text>
</comment>
<dbReference type="FunFam" id="3.90.950.10:FF:000001">
    <property type="entry name" value="dITP/XTP pyrophosphatase"/>
    <property type="match status" value="1"/>
</dbReference>
<dbReference type="Pfam" id="PF01725">
    <property type="entry name" value="Ham1p_like"/>
    <property type="match status" value="1"/>
</dbReference>
<protein>
    <recommendedName>
        <fullName evidence="10">dITP/XTP pyrophosphatase</fullName>
        <ecNumber evidence="10">3.6.1.66</ecNumber>
    </recommendedName>
    <alternativeName>
        <fullName evidence="10">Non-canonical purine NTP pyrophosphatase</fullName>
    </alternativeName>
    <alternativeName>
        <fullName evidence="10">Non-standard purine NTP pyrophosphatase</fullName>
    </alternativeName>
    <alternativeName>
        <fullName evidence="10">Nucleoside-triphosphate diphosphatase</fullName>
    </alternativeName>
    <alternativeName>
        <fullName evidence="10">Nucleoside-triphosphate pyrophosphatase</fullName>
        <shortName evidence="10">NTPase</shortName>
    </alternativeName>
</protein>
<reference evidence="12 13" key="1">
    <citation type="submission" date="2019-03" db="EMBL/GenBank/DDBJ databases">
        <title>Metabolic potential of uncultured bacteria and archaea associated with petroleum seepage in deep-sea sediments.</title>
        <authorList>
            <person name="Dong X."/>
            <person name="Hubert C."/>
        </authorList>
    </citation>
    <scope>NUCLEOTIDE SEQUENCE [LARGE SCALE GENOMIC DNA]</scope>
    <source>
        <strain evidence="12">E29_bin36</strain>
    </source>
</reference>
<feature type="binding site" evidence="10">
    <location>
        <position position="69"/>
    </location>
    <ligand>
        <name>Mg(2+)</name>
        <dbReference type="ChEBI" id="CHEBI:18420"/>
    </ligand>
</feature>
<dbReference type="GO" id="GO:0035870">
    <property type="term" value="F:dITP diphosphatase activity"/>
    <property type="evidence" value="ECO:0007669"/>
    <property type="project" value="UniProtKB-UniRule"/>
</dbReference>
<dbReference type="CDD" id="cd00515">
    <property type="entry name" value="HAM1"/>
    <property type="match status" value="1"/>
</dbReference>
<comment type="catalytic activity">
    <reaction evidence="10">
        <text>ITP + H2O = IMP + diphosphate + H(+)</text>
        <dbReference type="Rhea" id="RHEA:29399"/>
        <dbReference type="ChEBI" id="CHEBI:15377"/>
        <dbReference type="ChEBI" id="CHEBI:15378"/>
        <dbReference type="ChEBI" id="CHEBI:33019"/>
        <dbReference type="ChEBI" id="CHEBI:58053"/>
        <dbReference type="ChEBI" id="CHEBI:61402"/>
        <dbReference type="EC" id="3.6.1.66"/>
    </reaction>
</comment>
<evidence type="ECO:0000256" key="9">
    <source>
        <dbReference type="ARBA" id="ARBA00052017"/>
    </source>
</evidence>
<dbReference type="GO" id="GO:0005829">
    <property type="term" value="C:cytosol"/>
    <property type="evidence" value="ECO:0007669"/>
    <property type="project" value="TreeGrafter"/>
</dbReference>
<feature type="binding site" evidence="10">
    <location>
        <position position="40"/>
    </location>
    <ligand>
        <name>Mg(2+)</name>
        <dbReference type="ChEBI" id="CHEBI:18420"/>
    </ligand>
</feature>